<sequence>MSSIPPKSGPQPQGQSTSTQAASHSSTPSLSGKASPPAPIPTPTSTSTAVPRSYANATKKSATDSTAAAPVTVGGPSQHGKSTSASMSGKPMQQSQPPTIVNGAPASAPQGEHVKKPSVTITSSYTPNNAQPGRPIQFGFAQQQPSPNMGNPAVLANNQPPVGLGVTPPMNPRATSPQTSPSPIPQPASSGGRPPPSSYQAQVNFGSFGNAGDNMAQPPLGPGAQSTHLRRESSQSTHSDMSNHMGNGPGRGGYPYQGGRGRGHSQSSHQGQIPYSPTPSFRAPNQPRGGHNMGPQFSNQGRPMHGFPSPQASRSPALASVQPLTPQMSQVPMAHGQMPPQPYGAYPQHMGPQTVRFPHPSAQKQIRRGPYGGKKRQAPRVLASPNPFFPHTQTQTQTQTQVHVSLPPPDLAPESGHFEKYVRLMKHNQGYPYADPNYGYYQYNQYMAPPSPQPGPRPMPYTQPPYMQGQYPVTQGPPQAASLSRTPSQVSDRPGSSLGQNQPAAAPSTPGHAHTPSRSSTTSGAAKPAFIIPQQTRKAITIRDPDSGNVKTFEKAPASPAHASSSPVKNATPTPTPPPRTGSSTDHTRSQSISAKTAAEKKQELKDAVLQRLQQDQADARRKTDEEDAAKLKKQEDEEAAKKQEEEEAAAKKQQEEDAAKKQEEEAAAKKQQEEDAAKKQEDDARVKKEEEEATAKKKQADEEEAARKAVEELSLKEKAAAPAETPKASEPVPAPTADEEEIDFDAIEQEMAELEAKEAAAEAAYYAKKKADKDEKERKEKEELESYEANMKQAEREAEALEEAKMKKREAGEAETSGKDLLSSLKKGESAATESSTPAGSGTATPVSDISMGPPAKPASAAASKQKPAALKLETTKSVEPPQPTAGMKSLHSARFVDDLSKIDYPSSIVSPNPALNNSAPADRKFHYNKEFLLQFQEVFKEKPSIDWDMRVRETVGDTDSSRPQSARTPMARNPSRGGVHQSGFRMGEFAQSASRQSELPPGTTSEIRFAMSNSRTPSMGNSFGGGGFTRFPMGGGAPSLSRTNSSHAMMPQSPRVGSSNRAGTRNNSKRDKHAGKKDADMPITAGKEIQALQASGSGWKPRSVGAAPAAGGPTPGGYLAPDVVQRKVKGALNKMTPENFERISGQILEIVSQSKDESDGRTLRQVIQLTFEKATDEAHWASIYAKFCKRMLESMSADIKDENIRDRNGTVVAGGSLFRKYLLNRCQEEFERGWKVNLPPKPEGVTEEIAMLSDEYYTAAAAKRRGLGLVKFIGELYKLGMLTERIMHECVKKLVDYEGMPDEAEVESLTSLLRTIGSSLDTSEKGHAMMDAYFARINLMVQTPGLPSRLRFMLLDIIDLRSARWRSKDSDKGPKTIQEIREEAARAQQEAEMERMRQQSNRGGGGRPNVGRGDSRNFSGYGQAPPPDYASSKVGSDDLRRLRTTRNTNQPMSFGPSSMLGSRSNSGRKNLGPGGNLVRGSDDSAASSRTGTPPAGKKEDKEAASSMNAFSALAQLQDQDNMATSPPSNPTSPHLTKSQPAVERRPSATPSKDGAEAS</sequence>
<evidence type="ECO:0000256" key="4">
    <source>
        <dbReference type="SAM" id="MobiDB-lite"/>
    </source>
</evidence>
<feature type="compositionally biased region" description="Basic and acidic residues" evidence="4">
    <location>
        <begin position="794"/>
        <end position="819"/>
    </location>
</feature>
<dbReference type="SUPFAM" id="SSF101489">
    <property type="entry name" value="Eukaryotic initiation factor 4f subunit eIF4g, eIF4e-binding domain"/>
    <property type="match status" value="1"/>
</dbReference>
<feature type="compositionally biased region" description="Polar residues" evidence="4">
    <location>
        <begin position="1452"/>
        <end position="1470"/>
    </location>
</feature>
<feature type="compositionally biased region" description="Basic and acidic residues" evidence="4">
    <location>
        <begin position="770"/>
        <end position="785"/>
    </location>
</feature>
<evidence type="ECO:0000256" key="3">
    <source>
        <dbReference type="ARBA" id="ARBA00022917"/>
    </source>
</evidence>
<feature type="compositionally biased region" description="Low complexity" evidence="4">
    <location>
        <begin position="43"/>
        <end position="69"/>
    </location>
</feature>
<feature type="compositionally biased region" description="Polar residues" evidence="4">
    <location>
        <begin position="833"/>
        <end position="849"/>
    </location>
</feature>
<evidence type="ECO:0000313" key="7">
    <source>
        <dbReference type="Proteomes" id="UP001610335"/>
    </source>
</evidence>
<name>A0ABR4J2G9_9EURO</name>
<dbReference type="InterPro" id="IPR003890">
    <property type="entry name" value="MIF4G-like_typ-3"/>
</dbReference>
<feature type="compositionally biased region" description="Polar residues" evidence="4">
    <location>
        <begin position="959"/>
        <end position="969"/>
    </location>
</feature>
<organism evidence="6 7">
    <name type="scientific">Aspergillus cavernicola</name>
    <dbReference type="NCBI Taxonomy" id="176166"/>
    <lineage>
        <taxon>Eukaryota</taxon>
        <taxon>Fungi</taxon>
        <taxon>Dikarya</taxon>
        <taxon>Ascomycota</taxon>
        <taxon>Pezizomycotina</taxon>
        <taxon>Eurotiomycetes</taxon>
        <taxon>Eurotiomycetidae</taxon>
        <taxon>Eurotiales</taxon>
        <taxon>Aspergillaceae</taxon>
        <taxon>Aspergillus</taxon>
        <taxon>Aspergillus subgen. Nidulantes</taxon>
    </lineage>
</organism>
<feature type="compositionally biased region" description="Low complexity" evidence="4">
    <location>
        <begin position="721"/>
        <end position="732"/>
    </location>
</feature>
<feature type="region of interest" description="Disordered" evidence="4">
    <location>
        <begin position="1096"/>
        <end position="1120"/>
    </location>
</feature>
<feature type="region of interest" description="Disordered" evidence="4">
    <location>
        <begin position="1385"/>
        <end position="1560"/>
    </location>
</feature>
<evidence type="ECO:0000259" key="5">
    <source>
        <dbReference type="SMART" id="SM00543"/>
    </source>
</evidence>
<feature type="compositionally biased region" description="Low complexity" evidence="4">
    <location>
        <begin position="556"/>
        <end position="567"/>
    </location>
</feature>
<dbReference type="Gene3D" id="1.25.40.180">
    <property type="match status" value="1"/>
</dbReference>
<dbReference type="EMBL" id="JBFXLS010000002">
    <property type="protein sequence ID" value="KAL2834233.1"/>
    <property type="molecule type" value="Genomic_DNA"/>
</dbReference>
<dbReference type="InterPro" id="IPR016024">
    <property type="entry name" value="ARM-type_fold"/>
</dbReference>
<dbReference type="SMART" id="SM00543">
    <property type="entry name" value="MIF4G"/>
    <property type="match status" value="1"/>
</dbReference>
<dbReference type="InterPro" id="IPR022745">
    <property type="entry name" value="eIF4G1_eIF4E-bd"/>
</dbReference>
<comment type="caution">
    <text evidence="6">The sequence shown here is derived from an EMBL/GenBank/DDBJ whole genome shotgun (WGS) entry which is preliminary data.</text>
</comment>
<keyword evidence="7" id="KW-1185">Reference proteome</keyword>
<evidence type="ECO:0000313" key="6">
    <source>
        <dbReference type="EMBL" id="KAL2834233.1"/>
    </source>
</evidence>
<feature type="compositionally biased region" description="Polar residues" evidence="4">
    <location>
        <begin position="234"/>
        <end position="245"/>
    </location>
</feature>
<keyword evidence="3" id="KW-0648">Protein biosynthesis</keyword>
<feature type="compositionally biased region" description="Polar residues" evidence="4">
    <location>
        <begin position="140"/>
        <end position="149"/>
    </location>
</feature>
<evidence type="ECO:0000256" key="1">
    <source>
        <dbReference type="ARBA" id="ARBA00005775"/>
    </source>
</evidence>
<feature type="compositionally biased region" description="Polar residues" evidence="4">
    <location>
        <begin position="1507"/>
        <end position="1541"/>
    </location>
</feature>
<accession>A0ABR4J2G9</accession>
<dbReference type="Proteomes" id="UP001610335">
    <property type="component" value="Unassembled WGS sequence"/>
</dbReference>
<dbReference type="SUPFAM" id="SSF48371">
    <property type="entry name" value="ARM repeat"/>
    <property type="match status" value="1"/>
</dbReference>
<dbReference type="Pfam" id="PF02854">
    <property type="entry name" value="MIF4G"/>
    <property type="match status" value="1"/>
</dbReference>
<feature type="compositionally biased region" description="Polar residues" evidence="4">
    <location>
        <begin position="471"/>
        <end position="491"/>
    </location>
</feature>
<feature type="compositionally biased region" description="Low complexity" evidence="4">
    <location>
        <begin position="1107"/>
        <end position="1120"/>
    </location>
</feature>
<comment type="similarity">
    <text evidence="1">Belongs to the eukaryotic initiation factor 4G family.</text>
</comment>
<feature type="region of interest" description="Disordered" evidence="4">
    <location>
        <begin position="767"/>
        <end position="892"/>
    </location>
</feature>
<feature type="compositionally biased region" description="Gly residues" evidence="4">
    <location>
        <begin position="247"/>
        <end position="260"/>
    </location>
</feature>
<feature type="compositionally biased region" description="Polar residues" evidence="4">
    <location>
        <begin position="119"/>
        <end position="131"/>
    </location>
</feature>
<feature type="compositionally biased region" description="Basic and acidic residues" evidence="4">
    <location>
        <begin position="618"/>
        <end position="720"/>
    </location>
</feature>
<dbReference type="PANTHER" id="PTHR23253:SF9">
    <property type="entry name" value="EUKARYOTIC TRANSLATION INITIATION FACTOR 4 GAMMA 2"/>
    <property type="match status" value="1"/>
</dbReference>
<feature type="compositionally biased region" description="Polar residues" evidence="4">
    <location>
        <begin position="1057"/>
        <end position="1068"/>
    </location>
</feature>
<dbReference type="Pfam" id="PF12152">
    <property type="entry name" value="eIF_4G1"/>
    <property type="match status" value="1"/>
</dbReference>
<feature type="compositionally biased region" description="Pro residues" evidence="4">
    <location>
        <begin position="449"/>
        <end position="463"/>
    </location>
</feature>
<dbReference type="InterPro" id="IPR036211">
    <property type="entry name" value="eIF4G_eIF4E-bd_sf"/>
</dbReference>
<feature type="region of interest" description="Disordered" evidence="4">
    <location>
        <begin position="1015"/>
        <end position="1084"/>
    </location>
</feature>
<protein>
    <recommendedName>
        <fullName evidence="5">MIF4G domain-containing protein</fullName>
    </recommendedName>
</protein>
<feature type="region of interest" description="Disordered" evidence="4">
    <location>
        <begin position="957"/>
        <end position="984"/>
    </location>
</feature>
<feature type="compositionally biased region" description="Basic and acidic residues" evidence="4">
    <location>
        <begin position="598"/>
        <end position="609"/>
    </location>
</feature>
<keyword evidence="2" id="KW-0396">Initiation factor</keyword>
<evidence type="ECO:0000256" key="2">
    <source>
        <dbReference type="ARBA" id="ARBA00022540"/>
    </source>
</evidence>
<feature type="compositionally biased region" description="Polar residues" evidence="4">
    <location>
        <begin position="79"/>
        <end position="99"/>
    </location>
</feature>
<feature type="region of interest" description="Disordered" evidence="4">
    <location>
        <begin position="1"/>
        <end position="322"/>
    </location>
</feature>
<reference evidence="6 7" key="1">
    <citation type="submission" date="2024-07" db="EMBL/GenBank/DDBJ databases">
        <title>Section-level genome sequencing and comparative genomics of Aspergillus sections Usti and Cavernicolus.</title>
        <authorList>
            <consortium name="Lawrence Berkeley National Laboratory"/>
            <person name="Nybo J.L."/>
            <person name="Vesth T.C."/>
            <person name="Theobald S."/>
            <person name="Frisvad J.C."/>
            <person name="Larsen T.O."/>
            <person name="Kjaerboelling I."/>
            <person name="Rothschild-Mancinelli K."/>
            <person name="Lyhne E.K."/>
            <person name="Kogle M.E."/>
            <person name="Barry K."/>
            <person name="Clum A."/>
            <person name="Na H."/>
            <person name="Ledsgaard L."/>
            <person name="Lin J."/>
            <person name="Lipzen A."/>
            <person name="Kuo A."/>
            <person name="Riley R."/>
            <person name="Mondo S."/>
            <person name="LaButti K."/>
            <person name="Haridas S."/>
            <person name="Pangalinan J."/>
            <person name="Salamov A.A."/>
            <person name="Simmons B.A."/>
            <person name="Magnuson J.K."/>
            <person name="Chen J."/>
            <person name="Drula E."/>
            <person name="Henrissat B."/>
            <person name="Wiebenga A."/>
            <person name="Lubbers R.J."/>
            <person name="Gomes A.C."/>
            <person name="Makela M.R."/>
            <person name="Stajich J."/>
            <person name="Grigoriev I.V."/>
            <person name="Mortensen U.H."/>
            <person name="De vries R.P."/>
            <person name="Baker S.E."/>
            <person name="Andersen M.R."/>
        </authorList>
    </citation>
    <scope>NUCLEOTIDE SEQUENCE [LARGE SCALE GENOMIC DNA]</scope>
    <source>
        <strain evidence="6 7">CBS 600.67</strain>
    </source>
</reference>
<feature type="region of interest" description="Disordered" evidence="4">
    <location>
        <begin position="449"/>
        <end position="743"/>
    </location>
</feature>
<dbReference type="PANTHER" id="PTHR23253">
    <property type="entry name" value="EUKARYOTIC TRANSLATION INITIATION FACTOR 4 GAMMA"/>
    <property type="match status" value="1"/>
</dbReference>
<feature type="compositionally biased region" description="Polar residues" evidence="4">
    <location>
        <begin position="581"/>
        <end position="595"/>
    </location>
</feature>
<dbReference type="Gene3D" id="1.20.970.30">
    <property type="entry name" value="eIF4G, eIF4E-binding domain"/>
    <property type="match status" value="1"/>
</dbReference>
<feature type="compositionally biased region" description="Low complexity" evidence="4">
    <location>
        <begin position="1"/>
        <end position="29"/>
    </location>
</feature>
<feature type="domain" description="MIF4G" evidence="5">
    <location>
        <begin position="1127"/>
        <end position="1366"/>
    </location>
</feature>
<gene>
    <name evidence="6" type="ORF">BDW59DRAFT_168576</name>
</gene>
<feature type="compositionally biased region" description="Gly residues" evidence="4">
    <location>
        <begin position="1024"/>
        <end position="1039"/>
    </location>
</feature>
<feature type="compositionally biased region" description="Low complexity" evidence="4">
    <location>
        <begin position="859"/>
        <end position="874"/>
    </location>
</feature>
<proteinExistence type="inferred from homology"/>